<dbReference type="STRING" id="297318.BK138_03320"/>
<sequence>MIREAESKDREQLSNLYRMLVPNSKKMSVPEEQIEKIRMDPANFLLVYEEEGALLGTLTLNICLQAMHGTRPYGLIENIVVHEDHRSNNIGQSLLKYAEEYCRSLHCHKIMLLSHSKRVRAHQFFEREGYDGSVSKGFKKYL</sequence>
<keyword evidence="1" id="KW-0808">Transferase</keyword>
<evidence type="ECO:0000256" key="1">
    <source>
        <dbReference type="ARBA" id="ARBA00022679"/>
    </source>
</evidence>
<gene>
    <name evidence="4" type="ORF">BK138_03320</name>
</gene>
<evidence type="ECO:0000313" key="5">
    <source>
        <dbReference type="Proteomes" id="UP000187172"/>
    </source>
</evidence>
<dbReference type="InterPro" id="IPR050832">
    <property type="entry name" value="Bact_Acetyltransf"/>
</dbReference>
<dbReference type="Gene3D" id="3.40.630.30">
    <property type="match status" value="1"/>
</dbReference>
<dbReference type="SUPFAM" id="SSF55729">
    <property type="entry name" value="Acyl-CoA N-acyltransferases (Nat)"/>
    <property type="match status" value="1"/>
</dbReference>
<dbReference type="Pfam" id="PF00583">
    <property type="entry name" value="Acetyltransf_1"/>
    <property type="match status" value="1"/>
</dbReference>
<dbReference type="PANTHER" id="PTHR43877:SF1">
    <property type="entry name" value="ACETYLTRANSFERASE"/>
    <property type="match status" value="1"/>
</dbReference>
<dbReference type="InterPro" id="IPR000182">
    <property type="entry name" value="GNAT_dom"/>
</dbReference>
<accession>A0A1R1F0R6</accession>
<feature type="domain" description="N-acetyltransferase" evidence="3">
    <location>
        <begin position="1"/>
        <end position="142"/>
    </location>
</feature>
<dbReference type="GO" id="GO:0016747">
    <property type="term" value="F:acyltransferase activity, transferring groups other than amino-acyl groups"/>
    <property type="evidence" value="ECO:0007669"/>
    <property type="project" value="InterPro"/>
</dbReference>
<evidence type="ECO:0000256" key="2">
    <source>
        <dbReference type="ARBA" id="ARBA00023315"/>
    </source>
</evidence>
<dbReference type="EMBL" id="MRTP01000001">
    <property type="protein sequence ID" value="OMF57641.1"/>
    <property type="molecule type" value="Genomic_DNA"/>
</dbReference>
<reference evidence="4 5" key="1">
    <citation type="submission" date="2016-11" db="EMBL/GenBank/DDBJ databases">
        <title>Paenibacillus species isolates.</title>
        <authorList>
            <person name="Beno S.M."/>
        </authorList>
    </citation>
    <scope>NUCLEOTIDE SEQUENCE [LARGE SCALE GENOMIC DNA]</scope>
    <source>
        <strain evidence="4 5">FSL R5-0378</strain>
    </source>
</reference>
<evidence type="ECO:0000313" key="4">
    <source>
        <dbReference type="EMBL" id="OMF57641.1"/>
    </source>
</evidence>
<dbReference type="InterPro" id="IPR016181">
    <property type="entry name" value="Acyl_CoA_acyltransferase"/>
</dbReference>
<dbReference type="RefSeq" id="WP_076165704.1">
    <property type="nucleotide sequence ID" value="NZ_MRTP01000001.1"/>
</dbReference>
<protein>
    <recommendedName>
        <fullName evidence="3">N-acetyltransferase domain-containing protein</fullName>
    </recommendedName>
</protein>
<dbReference type="PROSITE" id="PS51186">
    <property type="entry name" value="GNAT"/>
    <property type="match status" value="1"/>
</dbReference>
<keyword evidence="2" id="KW-0012">Acyltransferase</keyword>
<dbReference type="PANTHER" id="PTHR43877">
    <property type="entry name" value="AMINOALKYLPHOSPHONATE N-ACETYLTRANSFERASE-RELATED-RELATED"/>
    <property type="match status" value="1"/>
</dbReference>
<dbReference type="AlphaFoldDB" id="A0A1R1F0R6"/>
<keyword evidence="5" id="KW-1185">Reference proteome</keyword>
<name>A0A1R1F0R6_9BACL</name>
<organism evidence="4 5">
    <name type="scientific">Paenibacillus rhizosphaerae</name>
    <dbReference type="NCBI Taxonomy" id="297318"/>
    <lineage>
        <taxon>Bacteria</taxon>
        <taxon>Bacillati</taxon>
        <taxon>Bacillota</taxon>
        <taxon>Bacilli</taxon>
        <taxon>Bacillales</taxon>
        <taxon>Paenibacillaceae</taxon>
        <taxon>Paenibacillus</taxon>
    </lineage>
</organism>
<dbReference type="CDD" id="cd04301">
    <property type="entry name" value="NAT_SF"/>
    <property type="match status" value="1"/>
</dbReference>
<dbReference type="Proteomes" id="UP000187172">
    <property type="component" value="Unassembled WGS sequence"/>
</dbReference>
<proteinExistence type="predicted"/>
<evidence type="ECO:0000259" key="3">
    <source>
        <dbReference type="PROSITE" id="PS51186"/>
    </source>
</evidence>
<comment type="caution">
    <text evidence="4">The sequence shown here is derived from an EMBL/GenBank/DDBJ whole genome shotgun (WGS) entry which is preliminary data.</text>
</comment>